<name>A0ABN9TJ00_9DINO</name>
<feature type="compositionally biased region" description="Low complexity" evidence="1">
    <location>
        <begin position="136"/>
        <end position="154"/>
    </location>
</feature>
<proteinExistence type="predicted"/>
<dbReference type="Proteomes" id="UP001189429">
    <property type="component" value="Unassembled WGS sequence"/>
</dbReference>
<accession>A0ABN9TJ00</accession>
<gene>
    <name evidence="2" type="ORF">PCOR1329_LOCUS39045</name>
</gene>
<feature type="region of interest" description="Disordered" evidence="1">
    <location>
        <begin position="1"/>
        <end position="22"/>
    </location>
</feature>
<organism evidence="2 3">
    <name type="scientific">Prorocentrum cordatum</name>
    <dbReference type="NCBI Taxonomy" id="2364126"/>
    <lineage>
        <taxon>Eukaryota</taxon>
        <taxon>Sar</taxon>
        <taxon>Alveolata</taxon>
        <taxon>Dinophyceae</taxon>
        <taxon>Prorocentrales</taxon>
        <taxon>Prorocentraceae</taxon>
        <taxon>Prorocentrum</taxon>
    </lineage>
</organism>
<reference evidence="2" key="1">
    <citation type="submission" date="2023-10" db="EMBL/GenBank/DDBJ databases">
        <authorList>
            <person name="Chen Y."/>
            <person name="Shah S."/>
            <person name="Dougan E. K."/>
            <person name="Thang M."/>
            <person name="Chan C."/>
        </authorList>
    </citation>
    <scope>NUCLEOTIDE SEQUENCE [LARGE SCALE GENOMIC DNA]</scope>
</reference>
<keyword evidence="3" id="KW-1185">Reference proteome</keyword>
<dbReference type="EMBL" id="CAUYUJ010014719">
    <property type="protein sequence ID" value="CAK0845169.1"/>
    <property type="molecule type" value="Genomic_DNA"/>
</dbReference>
<evidence type="ECO:0000256" key="1">
    <source>
        <dbReference type="SAM" id="MobiDB-lite"/>
    </source>
</evidence>
<feature type="region of interest" description="Disordered" evidence="1">
    <location>
        <begin position="114"/>
        <end position="154"/>
    </location>
</feature>
<protein>
    <submittedName>
        <fullName evidence="2">Uncharacterized protein</fullName>
    </submittedName>
</protein>
<comment type="caution">
    <text evidence="2">The sequence shown here is derived from an EMBL/GenBank/DDBJ whole genome shotgun (WGS) entry which is preliminary data.</text>
</comment>
<evidence type="ECO:0000313" key="2">
    <source>
        <dbReference type="EMBL" id="CAK0845169.1"/>
    </source>
</evidence>
<sequence>MEGHRVSAANAQRPSVAAGPGSFALNSVTSEFHDDEEPQAASSASWSLHYLDPRTTSQIRQSRVNLNRRYVFLCPTSLSKHFDMLPQQAKDSALLVFQCSRDWMFQESSKARRARSEARVDSGVSPGHRLRVSPDTSLSPRNPTSTPSSPSAGTFRSALYRPNFPKEFLQWVVTKDKEDCVYWHKPEMDLLKLSRFFEEKINPATEQPYRPLLLDPQWWRVRFLRNNARYVANAAPVIATISEASRAGLGDSRGAGAVDVPGLQELIYQSNPTLEPVIRWPCSPSVRYVPLSSGLGEGPSSPRRSGKPAGIILRGRFRGPETARLGQWPEQRGGRMDQLYTSWQAEECAASRHQAFASTGMSCVMGGPLSAR</sequence>
<evidence type="ECO:0000313" key="3">
    <source>
        <dbReference type="Proteomes" id="UP001189429"/>
    </source>
</evidence>